<gene>
    <name evidence="2" type="ORF">LRP49_05125</name>
</gene>
<proteinExistence type="predicted"/>
<dbReference type="PANTHER" id="PTHR30272">
    <property type="entry name" value="3-HYDROXYACYL-[ACYL-CARRIER-PROTEIN] DEHYDRATASE"/>
    <property type="match status" value="1"/>
</dbReference>
<reference evidence="2" key="1">
    <citation type="submission" date="2021-12" db="EMBL/GenBank/DDBJ databases">
        <title>Enterovibrio ZSDZ35 sp. nov. and Enterovibrio ZSDZ42 sp. nov., isolated from coastal seawater in Qingdao.</title>
        <authorList>
            <person name="Zhang P."/>
        </authorList>
    </citation>
    <scope>NUCLEOTIDE SEQUENCE</scope>
    <source>
        <strain evidence="2">ZSDZ35</strain>
    </source>
</reference>
<dbReference type="Gene3D" id="3.10.129.10">
    <property type="entry name" value="Hotdog Thioesterase"/>
    <property type="match status" value="1"/>
</dbReference>
<dbReference type="SUPFAM" id="SSF54637">
    <property type="entry name" value="Thioesterase/thiol ester dehydrase-isomerase"/>
    <property type="match status" value="1"/>
</dbReference>
<name>A0ABT5QHW3_9GAMM</name>
<comment type="caution">
    <text evidence="2">The sequence shown here is derived from an EMBL/GenBank/DDBJ whole genome shotgun (WGS) entry which is preliminary data.</text>
</comment>
<evidence type="ECO:0000313" key="3">
    <source>
        <dbReference type="Proteomes" id="UP001149821"/>
    </source>
</evidence>
<organism evidence="2 3">
    <name type="scientific">Enterovibrio qingdaonensis</name>
    <dbReference type="NCBI Taxonomy" id="2899818"/>
    <lineage>
        <taxon>Bacteria</taxon>
        <taxon>Pseudomonadati</taxon>
        <taxon>Pseudomonadota</taxon>
        <taxon>Gammaproteobacteria</taxon>
        <taxon>Vibrionales</taxon>
        <taxon>Vibrionaceae</taxon>
        <taxon>Enterovibrio</taxon>
    </lineage>
</organism>
<evidence type="ECO:0008006" key="4">
    <source>
        <dbReference type="Google" id="ProtNLM"/>
    </source>
</evidence>
<dbReference type="EMBL" id="JAJUBB010000003">
    <property type="protein sequence ID" value="MDD1780579.1"/>
    <property type="molecule type" value="Genomic_DNA"/>
</dbReference>
<dbReference type="Proteomes" id="UP001149821">
    <property type="component" value="Unassembled WGS sequence"/>
</dbReference>
<dbReference type="Pfam" id="PF07977">
    <property type="entry name" value="FabA"/>
    <property type="match status" value="1"/>
</dbReference>
<evidence type="ECO:0000256" key="1">
    <source>
        <dbReference type="ARBA" id="ARBA00023239"/>
    </source>
</evidence>
<dbReference type="InterPro" id="IPR013114">
    <property type="entry name" value="FabA_FabZ"/>
</dbReference>
<dbReference type="PANTHER" id="PTHR30272:SF1">
    <property type="entry name" value="3-HYDROXYACYL-[ACYL-CARRIER-PROTEIN] DEHYDRATASE"/>
    <property type="match status" value="1"/>
</dbReference>
<dbReference type="InterPro" id="IPR029069">
    <property type="entry name" value="HotDog_dom_sf"/>
</dbReference>
<keyword evidence="3" id="KW-1185">Reference proteome</keyword>
<sequence length="169" mass="18707">MDRDFIDELRDSQGVLDKASVGAILPYGDAFLFVESVSYLTDSDVIAQYKIPVSSKLINAHFKHVSMMPGVLMGEALAQAGIVLIHYRSEFEEPTDVVASTVSQMRFKTPALPGDTLEAHVTIKAINRLGARLTGNSYVNGREVLSATFDLTFVKRKNLIEHVSKYRES</sequence>
<dbReference type="RefSeq" id="WP_274140682.1">
    <property type="nucleotide sequence ID" value="NZ_JAJUBB010000003.1"/>
</dbReference>
<accession>A0ABT5QHW3</accession>
<keyword evidence="1" id="KW-0456">Lyase</keyword>
<protein>
    <recommendedName>
        <fullName evidence="4">3-hydroxyacyl-[acyl-carrier-protein] dehydratase</fullName>
    </recommendedName>
</protein>
<evidence type="ECO:0000313" key="2">
    <source>
        <dbReference type="EMBL" id="MDD1780579.1"/>
    </source>
</evidence>